<keyword evidence="5 8" id="KW-1133">Transmembrane helix</keyword>
<dbReference type="GO" id="GO:0035673">
    <property type="term" value="F:oligopeptide transmembrane transporter activity"/>
    <property type="evidence" value="ECO:0007669"/>
    <property type="project" value="InterPro"/>
</dbReference>
<reference evidence="10 11" key="1">
    <citation type="submission" date="2018-12" db="EMBL/GenBank/DDBJ databases">
        <title>Draft genome sequence of Xylaria grammica IHI A82.</title>
        <authorList>
            <person name="Buettner E."/>
            <person name="Kellner H."/>
        </authorList>
    </citation>
    <scope>NUCLEOTIDE SEQUENCE [LARGE SCALE GENOMIC DNA]</scope>
    <source>
        <strain evidence="10 11">IHI A82</strain>
    </source>
</reference>
<feature type="compositionally biased region" description="Polar residues" evidence="7">
    <location>
        <begin position="421"/>
        <end position="432"/>
    </location>
</feature>
<feature type="domain" description="Dienelactone hydrolase" evidence="9">
    <location>
        <begin position="735"/>
        <end position="944"/>
    </location>
</feature>
<keyword evidence="4 8" id="KW-0812">Transmembrane</keyword>
<dbReference type="PANTHER" id="PTHR31645:SF0">
    <property type="entry name" value="OLIGOPEPTIDE TRANSPORTER YGL114W-RELATED"/>
    <property type="match status" value="1"/>
</dbReference>
<dbReference type="InterPro" id="IPR004813">
    <property type="entry name" value="OPT"/>
</dbReference>
<sequence>MAPDRGLTILEPQPEDDVEYVEAEETRPPTSSEYGGPPVKFLPEGRHFTLRGVVVGLLVGLIIVFSNMYFGLQTGWVSMMTMPSSLLGFGIFRTLSRHLSFPFTPVENVLVQSVAGGMAIMPLGCGFVGVLPAMEYLLKPSEQGPIYLSMGKLIIWSLGLCYFGVVFAVPLRRQVIIREQLKFPSGFSTAVLIGVLHGKGSTQSSGALDSTKAATFGSLALENQPLLESDDTNDQEDRTASVRKQSWAANIRLLLITFGISGVYTLCTFFFPILRNLPLFGTAAAETWLWTLNPSFAYVGQGIIMGPATTIHMLLGAIIGWGILSPLAKTRGWAPGPINDWESGSKGWIVWTSLAIMLADAVISLGYIALHPVVEQGPALLGALKQRYSRGGLQGLFQRHPTGYAAIAGDEAISSRHSTSSVDALSGLSNPSGEHGDPRVWDHDDAPPEQLVGTKTVSIGLVISVIFCILSIHITFGELVPLYGTIIAVFMAMVLSIMGVRALGETDLNPVSGISKIAQLFFALIIPQTNKASVLINLIAGAVSEAGALQAGDLMQDLKTGHLLGAAPKAQFWGQIIGATVGAVVSAWIYRLYTAVYEVPGDLFQVPTAFVWIFTARLVTGKGLPYMAQEFALGAAVVFALFTVLRTKGMGKKWHAYIPGGIAVAVGMYNVPSFTLARTIGGLLNWYWRVRLGKDDTPLIVLASMLIKESHTDVQTKVDGKETSMTPCKVTGPVARFARQIAGQGYIVAAPSSYHDFTGPEALAYDEPGTDQGNEWKITKTLQSYDEDSHKAVDYLLSLPTCTGLVGTTGMCLGGHLALRASLDPRISASVAYFGTDVHSRTLGPYTEANTSTQAPPNSNHTLDRLAEIKGEVAMIFGIKDTHVPDAGRDLIRQKLREAGTVFSFYEFAWAQHAFIRDELSKGRYDPAITKICFEVLVELFGRVLKTDLGPRDGRPEKIEHFC</sequence>
<evidence type="ECO:0000256" key="7">
    <source>
        <dbReference type="SAM" id="MobiDB-lite"/>
    </source>
</evidence>
<evidence type="ECO:0000313" key="10">
    <source>
        <dbReference type="EMBL" id="RWA09772.1"/>
    </source>
</evidence>
<dbReference type="PANTHER" id="PTHR31645">
    <property type="entry name" value="OLIGOPEPTIDE TRANSPORTER YGL114W-RELATED"/>
    <property type="match status" value="1"/>
</dbReference>
<keyword evidence="3" id="KW-0813">Transport</keyword>
<name>A0A439D5U2_9PEZI</name>
<comment type="subcellular location">
    <subcellularLocation>
        <location evidence="1">Membrane</location>
        <topology evidence="1">Multi-pass membrane protein</topology>
    </subcellularLocation>
</comment>
<feature type="transmembrane region" description="Helical" evidence="8">
    <location>
        <begin position="108"/>
        <end position="133"/>
    </location>
</feature>
<evidence type="ECO:0000256" key="3">
    <source>
        <dbReference type="ARBA" id="ARBA00022448"/>
    </source>
</evidence>
<accession>A0A439D5U2</accession>
<dbReference type="AlphaFoldDB" id="A0A439D5U2"/>
<feature type="transmembrane region" description="Helical" evidence="8">
    <location>
        <begin position="457"/>
        <end position="476"/>
    </location>
</feature>
<feature type="region of interest" description="Disordered" evidence="7">
    <location>
        <begin position="1"/>
        <end position="36"/>
    </location>
</feature>
<evidence type="ECO:0000256" key="8">
    <source>
        <dbReference type="SAM" id="Phobius"/>
    </source>
</evidence>
<evidence type="ECO:0000256" key="4">
    <source>
        <dbReference type="ARBA" id="ARBA00022692"/>
    </source>
</evidence>
<feature type="transmembrane region" description="Helical" evidence="8">
    <location>
        <begin position="311"/>
        <end position="328"/>
    </location>
</feature>
<proteinExistence type="inferred from homology"/>
<keyword evidence="6 8" id="KW-0472">Membrane</keyword>
<keyword evidence="11" id="KW-1185">Reference proteome</keyword>
<comment type="similarity">
    <text evidence="2">Belongs to the oligopeptide OPT transporter family.</text>
</comment>
<dbReference type="GO" id="GO:0000329">
    <property type="term" value="C:fungal-type vacuole membrane"/>
    <property type="evidence" value="ECO:0007669"/>
    <property type="project" value="TreeGrafter"/>
</dbReference>
<dbReference type="InterPro" id="IPR002925">
    <property type="entry name" value="Dienelactn_hydro"/>
</dbReference>
<evidence type="ECO:0000259" key="9">
    <source>
        <dbReference type="Pfam" id="PF01738"/>
    </source>
</evidence>
<feature type="transmembrane region" description="Helical" evidence="8">
    <location>
        <begin position="572"/>
        <end position="590"/>
    </location>
</feature>
<comment type="caution">
    <text evidence="10">The sequence shown here is derived from an EMBL/GenBank/DDBJ whole genome shotgun (WGS) entry which is preliminary data.</text>
</comment>
<organism evidence="10 11">
    <name type="scientific">Xylaria grammica</name>
    <dbReference type="NCBI Taxonomy" id="363999"/>
    <lineage>
        <taxon>Eukaryota</taxon>
        <taxon>Fungi</taxon>
        <taxon>Dikarya</taxon>
        <taxon>Ascomycota</taxon>
        <taxon>Pezizomycotina</taxon>
        <taxon>Sordariomycetes</taxon>
        <taxon>Xylariomycetidae</taxon>
        <taxon>Xylariales</taxon>
        <taxon>Xylariaceae</taxon>
        <taxon>Xylaria</taxon>
    </lineage>
</organism>
<dbReference type="InterPro" id="IPR029058">
    <property type="entry name" value="AB_hydrolase_fold"/>
</dbReference>
<dbReference type="SUPFAM" id="SSF53474">
    <property type="entry name" value="alpha/beta-Hydrolases"/>
    <property type="match status" value="1"/>
</dbReference>
<feature type="transmembrane region" description="Helical" evidence="8">
    <location>
        <begin position="253"/>
        <end position="273"/>
    </location>
</feature>
<dbReference type="Proteomes" id="UP000286045">
    <property type="component" value="Unassembled WGS sequence"/>
</dbReference>
<protein>
    <recommendedName>
        <fullName evidence="9">Dienelactone hydrolase domain-containing protein</fullName>
    </recommendedName>
</protein>
<evidence type="ECO:0000313" key="11">
    <source>
        <dbReference type="Proteomes" id="UP000286045"/>
    </source>
</evidence>
<feature type="transmembrane region" description="Helical" evidence="8">
    <location>
        <begin position="626"/>
        <end position="645"/>
    </location>
</feature>
<feature type="transmembrane region" description="Helical" evidence="8">
    <location>
        <begin position="482"/>
        <end position="503"/>
    </location>
</feature>
<evidence type="ECO:0000256" key="2">
    <source>
        <dbReference type="ARBA" id="ARBA00008807"/>
    </source>
</evidence>
<feature type="compositionally biased region" description="Acidic residues" evidence="7">
    <location>
        <begin position="13"/>
        <end position="23"/>
    </location>
</feature>
<feature type="transmembrane region" description="Helical" evidence="8">
    <location>
        <begin position="602"/>
        <end position="620"/>
    </location>
</feature>
<gene>
    <name evidence="10" type="ORF">EKO27_g5327</name>
</gene>
<evidence type="ECO:0000256" key="1">
    <source>
        <dbReference type="ARBA" id="ARBA00004141"/>
    </source>
</evidence>
<dbReference type="InterPro" id="IPR045035">
    <property type="entry name" value="YSL-like"/>
</dbReference>
<feature type="region of interest" description="Disordered" evidence="7">
    <location>
        <begin position="421"/>
        <end position="441"/>
    </location>
</feature>
<feature type="transmembrane region" description="Helical" evidence="8">
    <location>
        <begin position="153"/>
        <end position="171"/>
    </location>
</feature>
<feature type="transmembrane region" description="Helical" evidence="8">
    <location>
        <begin position="348"/>
        <end position="370"/>
    </location>
</feature>
<feature type="transmembrane region" description="Helical" evidence="8">
    <location>
        <begin position="48"/>
        <end position="70"/>
    </location>
</feature>
<evidence type="ECO:0000256" key="5">
    <source>
        <dbReference type="ARBA" id="ARBA00022989"/>
    </source>
</evidence>
<dbReference type="Pfam" id="PF01738">
    <property type="entry name" value="DLH"/>
    <property type="match status" value="1"/>
</dbReference>
<dbReference type="Gene3D" id="3.40.50.1820">
    <property type="entry name" value="alpha/beta hydrolase"/>
    <property type="match status" value="1"/>
</dbReference>
<dbReference type="Pfam" id="PF03169">
    <property type="entry name" value="OPT"/>
    <property type="match status" value="1"/>
</dbReference>
<evidence type="ECO:0000256" key="6">
    <source>
        <dbReference type="ARBA" id="ARBA00023136"/>
    </source>
</evidence>
<dbReference type="STRING" id="363999.A0A439D5U2"/>
<dbReference type="EMBL" id="RYZI01000140">
    <property type="protein sequence ID" value="RWA09772.1"/>
    <property type="molecule type" value="Genomic_DNA"/>
</dbReference>
<feature type="transmembrane region" description="Helical" evidence="8">
    <location>
        <begin position="76"/>
        <end position="96"/>
    </location>
</feature>
<dbReference type="NCBIfam" id="TIGR00728">
    <property type="entry name" value="OPT_sfam"/>
    <property type="match status" value="1"/>
</dbReference>
<dbReference type="GO" id="GO:0016787">
    <property type="term" value="F:hydrolase activity"/>
    <property type="evidence" value="ECO:0007669"/>
    <property type="project" value="InterPro"/>
</dbReference>